<feature type="chain" id="PRO_5018166879" evidence="2">
    <location>
        <begin position="19"/>
        <end position="118"/>
    </location>
</feature>
<dbReference type="AlphaFoldDB" id="A0A3G4V6H8"/>
<evidence type="ECO:0000256" key="1">
    <source>
        <dbReference type="SAM" id="MobiDB-lite"/>
    </source>
</evidence>
<name>A0A3G4V6H8_9VIBR</name>
<reference evidence="3 4" key="1">
    <citation type="submission" date="2018-11" db="EMBL/GenBank/DDBJ databases">
        <title>Complete Genome Sequence of Vbrio mediterranei 117-T6: a Potential Pathogen Bacteria Isolated from the Conchocelis of Pyropia.</title>
        <authorList>
            <person name="Liu Q."/>
        </authorList>
    </citation>
    <scope>NUCLEOTIDE SEQUENCE [LARGE SCALE GENOMIC DNA]</scope>
    <source>
        <strain evidence="3 4">117-T6</strain>
    </source>
</reference>
<feature type="compositionally biased region" description="Low complexity" evidence="1">
    <location>
        <begin position="54"/>
        <end position="68"/>
    </location>
</feature>
<feature type="signal peptide" evidence="2">
    <location>
        <begin position="1"/>
        <end position="18"/>
    </location>
</feature>
<dbReference type="PROSITE" id="PS51257">
    <property type="entry name" value="PROKAR_LIPOPROTEIN"/>
    <property type="match status" value="1"/>
</dbReference>
<dbReference type="Proteomes" id="UP000279760">
    <property type="component" value="Chromosome 1"/>
</dbReference>
<organism evidence="3 4">
    <name type="scientific">Vibrio mediterranei</name>
    <dbReference type="NCBI Taxonomy" id="689"/>
    <lineage>
        <taxon>Bacteria</taxon>
        <taxon>Pseudomonadati</taxon>
        <taxon>Pseudomonadota</taxon>
        <taxon>Gammaproteobacteria</taxon>
        <taxon>Vibrionales</taxon>
        <taxon>Vibrionaceae</taxon>
        <taxon>Vibrio</taxon>
    </lineage>
</organism>
<sequence length="118" mass="12708">MNKAALILLLVTSACAHATTADDSNSAVLENIARFNKYEQTAKEMSNGQSDMVQISQQQYQKAPSQPQIVMPTTATSSKQTAAPARAESSVYQSIKILIESGNLTEKDKMKLISALSS</sequence>
<dbReference type="RefSeq" id="WP_124939833.1">
    <property type="nucleotide sequence ID" value="NZ_CP033577.1"/>
</dbReference>
<feature type="region of interest" description="Disordered" evidence="1">
    <location>
        <begin position="46"/>
        <end position="68"/>
    </location>
</feature>
<evidence type="ECO:0000313" key="3">
    <source>
        <dbReference type="EMBL" id="AYV20095.1"/>
    </source>
</evidence>
<evidence type="ECO:0000313" key="4">
    <source>
        <dbReference type="Proteomes" id="UP000279760"/>
    </source>
</evidence>
<protein>
    <submittedName>
        <fullName evidence="3">Uncharacterized protein</fullName>
    </submittedName>
</protein>
<dbReference type="EMBL" id="CP033577">
    <property type="protein sequence ID" value="AYV20095.1"/>
    <property type="molecule type" value="Genomic_DNA"/>
</dbReference>
<accession>A0A3G4V6H8</accession>
<evidence type="ECO:0000256" key="2">
    <source>
        <dbReference type="SAM" id="SignalP"/>
    </source>
</evidence>
<proteinExistence type="predicted"/>
<keyword evidence="2" id="KW-0732">Signal</keyword>
<gene>
    <name evidence="3" type="ORF">ECB94_01735</name>
</gene>